<keyword evidence="2" id="KW-1185">Reference proteome</keyword>
<evidence type="ECO:0000313" key="1">
    <source>
        <dbReference type="EMBL" id="KAH9801182.1"/>
    </source>
</evidence>
<proteinExistence type="predicted"/>
<dbReference type="Proteomes" id="UP000829398">
    <property type="component" value="Chromosome 1"/>
</dbReference>
<sequence length="329" mass="37607">MSSKNFGSDENLGLGFENSNPPMLQEDKTTKKARFRAEGTDVDNPYKPSWRDKDIKAVMVMASQTKSAEEDWDIEDEDVVERIEEGIPAIYFSKRVQEKLQQPWRYSVIVKLLGRQIGYRLFCNRSEVLWRSMVAGFSIIDLENNYFLVKFQTAVDAERALTEGPWTVMGRNLFVQPWTPNFDCFSNELTSTVVNGQIQLVEYEGLPMICFSCGKYRHVTEDCGEKNMVETSTVNLVENNAPMVANEKNNRVVEMGGNKFGPWMVVSRKSKPRNYAGKNFSHGIVEEQPIVHQSKSRFDVLALQDSGDNEHQHMATETQEKETSYADPK</sequence>
<evidence type="ECO:0000313" key="2">
    <source>
        <dbReference type="Proteomes" id="UP000829398"/>
    </source>
</evidence>
<protein>
    <submittedName>
        <fullName evidence="1">DUF4283 domain-containing protein</fullName>
    </submittedName>
</protein>
<reference evidence="2" key="1">
    <citation type="journal article" date="2023" name="Hortic. Res.">
        <title>A chromosome-level phased genome enabling allele-level studies in sweet orange: a case study on citrus Huanglongbing tolerance.</title>
        <authorList>
            <person name="Wu B."/>
            <person name="Yu Q."/>
            <person name="Deng Z."/>
            <person name="Duan Y."/>
            <person name="Luo F."/>
            <person name="Gmitter F. Jr."/>
        </authorList>
    </citation>
    <scope>NUCLEOTIDE SEQUENCE [LARGE SCALE GENOMIC DNA]</scope>
    <source>
        <strain evidence="2">cv. Valencia</strain>
    </source>
</reference>
<dbReference type="EMBL" id="CM039170">
    <property type="protein sequence ID" value="KAH9801182.1"/>
    <property type="molecule type" value="Genomic_DNA"/>
</dbReference>
<comment type="caution">
    <text evidence="1">The sequence shown here is derived from an EMBL/GenBank/DDBJ whole genome shotgun (WGS) entry which is preliminary data.</text>
</comment>
<organism evidence="1 2">
    <name type="scientific">Citrus sinensis</name>
    <name type="common">Sweet orange</name>
    <name type="synonym">Citrus aurantium var. sinensis</name>
    <dbReference type="NCBI Taxonomy" id="2711"/>
    <lineage>
        <taxon>Eukaryota</taxon>
        <taxon>Viridiplantae</taxon>
        <taxon>Streptophyta</taxon>
        <taxon>Embryophyta</taxon>
        <taxon>Tracheophyta</taxon>
        <taxon>Spermatophyta</taxon>
        <taxon>Magnoliopsida</taxon>
        <taxon>eudicotyledons</taxon>
        <taxon>Gunneridae</taxon>
        <taxon>Pentapetalae</taxon>
        <taxon>rosids</taxon>
        <taxon>malvids</taxon>
        <taxon>Sapindales</taxon>
        <taxon>Rutaceae</taxon>
        <taxon>Aurantioideae</taxon>
        <taxon>Citrus</taxon>
    </lineage>
</organism>
<name>A0ACB8NSJ4_CITSI</name>
<gene>
    <name evidence="1" type="ORF">KPL71_000930</name>
</gene>
<accession>A0ACB8NSJ4</accession>